<organism evidence="1 2">
    <name type="scientific">Ignelater luminosus</name>
    <name type="common">Cucubano</name>
    <name type="synonym">Pyrophorus luminosus</name>
    <dbReference type="NCBI Taxonomy" id="2038154"/>
    <lineage>
        <taxon>Eukaryota</taxon>
        <taxon>Metazoa</taxon>
        <taxon>Ecdysozoa</taxon>
        <taxon>Arthropoda</taxon>
        <taxon>Hexapoda</taxon>
        <taxon>Insecta</taxon>
        <taxon>Pterygota</taxon>
        <taxon>Neoptera</taxon>
        <taxon>Endopterygota</taxon>
        <taxon>Coleoptera</taxon>
        <taxon>Polyphaga</taxon>
        <taxon>Elateriformia</taxon>
        <taxon>Elateroidea</taxon>
        <taxon>Elateridae</taxon>
        <taxon>Agrypninae</taxon>
        <taxon>Pyrophorini</taxon>
        <taxon>Ignelater</taxon>
    </lineage>
</organism>
<reference evidence="1" key="1">
    <citation type="submission" date="2019-08" db="EMBL/GenBank/DDBJ databases">
        <title>The genome of the North American firefly Photinus pyralis.</title>
        <authorList>
            <consortium name="Photinus pyralis genome working group"/>
            <person name="Fallon T.R."/>
            <person name="Sander Lower S.E."/>
            <person name="Weng J.-K."/>
        </authorList>
    </citation>
    <scope>NUCLEOTIDE SEQUENCE</scope>
    <source>
        <strain evidence="1">TRF0915ILg1</strain>
        <tissue evidence="1">Whole body</tissue>
    </source>
</reference>
<keyword evidence="2" id="KW-1185">Reference proteome</keyword>
<evidence type="ECO:0000313" key="1">
    <source>
        <dbReference type="EMBL" id="KAF2879647.1"/>
    </source>
</evidence>
<evidence type="ECO:0000313" key="2">
    <source>
        <dbReference type="Proteomes" id="UP000801492"/>
    </source>
</evidence>
<sequence length="80" mass="9042">MDNHHDFNLVGGLTLTDVLGMLEENEDDNKHSINIAIMPPINTCEILMDEDSGDENDIDINNLPAFQLRAEVELFEENDN</sequence>
<dbReference type="AlphaFoldDB" id="A0A8K0C6D2"/>
<dbReference type="Proteomes" id="UP000801492">
    <property type="component" value="Unassembled WGS sequence"/>
</dbReference>
<gene>
    <name evidence="1" type="ORF">ILUMI_26525</name>
</gene>
<dbReference type="EMBL" id="VTPC01091105">
    <property type="protein sequence ID" value="KAF2879647.1"/>
    <property type="molecule type" value="Genomic_DNA"/>
</dbReference>
<accession>A0A8K0C6D2</accession>
<dbReference type="OrthoDB" id="6762366at2759"/>
<name>A0A8K0C6D2_IGNLU</name>
<protein>
    <submittedName>
        <fullName evidence="1">Uncharacterized protein</fullName>
    </submittedName>
</protein>
<comment type="caution">
    <text evidence="1">The sequence shown here is derived from an EMBL/GenBank/DDBJ whole genome shotgun (WGS) entry which is preliminary data.</text>
</comment>
<proteinExistence type="predicted"/>